<dbReference type="InterPro" id="IPR014016">
    <property type="entry name" value="UvrD-like_ATP-bd"/>
</dbReference>
<evidence type="ECO:0000256" key="15">
    <source>
        <dbReference type="SAM" id="MobiDB-lite"/>
    </source>
</evidence>
<keyword evidence="19" id="KW-1185">Reference proteome</keyword>
<dbReference type="SUPFAM" id="SSF52980">
    <property type="entry name" value="Restriction endonuclease-like"/>
    <property type="match status" value="1"/>
</dbReference>
<dbReference type="Pfam" id="PF00580">
    <property type="entry name" value="UvrD-helicase"/>
    <property type="match status" value="1"/>
</dbReference>
<evidence type="ECO:0000256" key="8">
    <source>
        <dbReference type="ARBA" id="ARBA00023125"/>
    </source>
</evidence>
<dbReference type="Gene3D" id="3.90.320.10">
    <property type="match status" value="1"/>
</dbReference>
<evidence type="ECO:0000256" key="4">
    <source>
        <dbReference type="ARBA" id="ARBA00022801"/>
    </source>
</evidence>
<name>A0A6H2H4M6_9BACL</name>
<protein>
    <recommendedName>
        <fullName evidence="13">ATP-dependent helicase/nuclease subunit A</fullName>
        <ecNumber evidence="13">3.1.-.-</ecNumber>
        <ecNumber evidence="13">5.6.2.4</ecNumber>
    </recommendedName>
    <alternativeName>
        <fullName evidence="13">ATP-dependent helicase/nuclease AddA</fullName>
    </alternativeName>
    <alternativeName>
        <fullName evidence="13">DNA 3'-5' helicase AddA</fullName>
    </alternativeName>
</protein>
<dbReference type="GO" id="GO:0033202">
    <property type="term" value="C:DNA helicase complex"/>
    <property type="evidence" value="ECO:0007669"/>
    <property type="project" value="TreeGrafter"/>
</dbReference>
<keyword evidence="4 13" id="KW-0378">Hydrolase</keyword>
<feature type="domain" description="UvrD-like helicase ATP-binding" evidence="16">
    <location>
        <begin position="18"/>
        <end position="500"/>
    </location>
</feature>
<keyword evidence="6 13" id="KW-0269">Exonuclease</keyword>
<feature type="compositionally biased region" description="Low complexity" evidence="15">
    <location>
        <begin position="991"/>
        <end position="1005"/>
    </location>
</feature>
<evidence type="ECO:0000256" key="13">
    <source>
        <dbReference type="HAMAP-Rule" id="MF_01451"/>
    </source>
</evidence>
<evidence type="ECO:0000256" key="6">
    <source>
        <dbReference type="ARBA" id="ARBA00022839"/>
    </source>
</evidence>
<evidence type="ECO:0000256" key="1">
    <source>
        <dbReference type="ARBA" id="ARBA00022722"/>
    </source>
</evidence>
<dbReference type="PANTHER" id="PTHR11070:SF48">
    <property type="entry name" value="ATP-DEPENDENT HELICASE_NUCLEASE SUBUNIT A"/>
    <property type="match status" value="1"/>
</dbReference>
<dbReference type="GO" id="GO:0005524">
    <property type="term" value="F:ATP binding"/>
    <property type="evidence" value="ECO:0007669"/>
    <property type="project" value="UniProtKB-UniRule"/>
</dbReference>
<evidence type="ECO:0000256" key="9">
    <source>
        <dbReference type="ARBA" id="ARBA00023204"/>
    </source>
</evidence>
<evidence type="ECO:0000313" key="18">
    <source>
        <dbReference type="EMBL" id="QJC54376.1"/>
    </source>
</evidence>
<gene>
    <name evidence="13 18" type="primary">addA</name>
    <name evidence="18" type="ORF">HGI30_13975</name>
</gene>
<dbReference type="EC" id="5.6.2.4" evidence="13"/>
<dbReference type="PROSITE" id="PS51217">
    <property type="entry name" value="UVRD_HELICASE_CTER"/>
    <property type="match status" value="1"/>
</dbReference>
<comment type="catalytic activity">
    <reaction evidence="11 13">
        <text>Couples ATP hydrolysis with the unwinding of duplex DNA by translocating in the 3'-5' direction.</text>
        <dbReference type="EC" id="5.6.2.4"/>
    </reaction>
</comment>
<keyword evidence="1 13" id="KW-0540">Nuclease</keyword>
<dbReference type="Pfam" id="PF13361">
    <property type="entry name" value="UvrD_C"/>
    <property type="match status" value="1"/>
</dbReference>
<evidence type="ECO:0000256" key="3">
    <source>
        <dbReference type="ARBA" id="ARBA00022763"/>
    </source>
</evidence>
<dbReference type="KEGG" id="palr:HGI30_13975"/>
<dbReference type="NCBIfam" id="TIGR02785">
    <property type="entry name" value="addA_Gpos"/>
    <property type="match status" value="1"/>
</dbReference>
<evidence type="ECO:0000259" key="16">
    <source>
        <dbReference type="PROSITE" id="PS51198"/>
    </source>
</evidence>
<dbReference type="InterPro" id="IPR011335">
    <property type="entry name" value="Restrct_endonuc-II-like"/>
</dbReference>
<comment type="cofactor">
    <cofactor evidence="13">
        <name>Mg(2+)</name>
        <dbReference type="ChEBI" id="CHEBI:18420"/>
    </cofactor>
</comment>
<comment type="function">
    <text evidence="13">The heterodimer acts as both an ATP-dependent DNA helicase and an ATP-dependent, dual-direction single-stranded exonuclease. Recognizes the chi site generating a DNA molecule suitable for the initiation of homologous recombination. The AddA nuclease domain is required for chi fragment generation; this subunit has the helicase and 3' -&gt; 5' nuclease activities.</text>
</comment>
<dbReference type="InterPro" id="IPR000212">
    <property type="entry name" value="DNA_helicase_UvrD/REP"/>
</dbReference>
<comment type="subunit">
    <text evidence="13">Heterodimer of AddA and AddB/RexB.</text>
</comment>
<dbReference type="Proteomes" id="UP000502136">
    <property type="component" value="Chromosome"/>
</dbReference>
<keyword evidence="9 13" id="KW-0234">DNA repair</keyword>
<dbReference type="FunFam" id="3.40.50.300:FF:001236">
    <property type="entry name" value="ATP-dependent helicase/nuclease subunit A"/>
    <property type="match status" value="1"/>
</dbReference>
<keyword evidence="10 13" id="KW-0413">Isomerase</keyword>
<feature type="region of interest" description="Disordered" evidence="15">
    <location>
        <begin position="1097"/>
        <end position="1141"/>
    </location>
</feature>
<feature type="compositionally biased region" description="Low complexity" evidence="15">
    <location>
        <begin position="1120"/>
        <end position="1134"/>
    </location>
</feature>
<dbReference type="PROSITE" id="PS51198">
    <property type="entry name" value="UVRD_HELICASE_ATP_BIND"/>
    <property type="match status" value="1"/>
</dbReference>
<comment type="catalytic activity">
    <reaction evidence="12 13">
        <text>ATP + H2O = ADP + phosphate + H(+)</text>
        <dbReference type="Rhea" id="RHEA:13065"/>
        <dbReference type="ChEBI" id="CHEBI:15377"/>
        <dbReference type="ChEBI" id="CHEBI:15378"/>
        <dbReference type="ChEBI" id="CHEBI:30616"/>
        <dbReference type="ChEBI" id="CHEBI:43474"/>
        <dbReference type="ChEBI" id="CHEBI:456216"/>
        <dbReference type="EC" id="5.6.2.4"/>
    </reaction>
</comment>
<dbReference type="PANTHER" id="PTHR11070">
    <property type="entry name" value="UVRD / RECB / PCRA DNA HELICASE FAMILY MEMBER"/>
    <property type="match status" value="1"/>
</dbReference>
<comment type="similarity">
    <text evidence="13">Belongs to the helicase family. AddA subfamily.</text>
</comment>
<evidence type="ECO:0000259" key="17">
    <source>
        <dbReference type="PROSITE" id="PS51217"/>
    </source>
</evidence>
<dbReference type="GO" id="GO:0043138">
    <property type="term" value="F:3'-5' DNA helicase activity"/>
    <property type="evidence" value="ECO:0007669"/>
    <property type="project" value="UniProtKB-UniRule"/>
</dbReference>
<evidence type="ECO:0000256" key="5">
    <source>
        <dbReference type="ARBA" id="ARBA00022806"/>
    </source>
</evidence>
<evidence type="ECO:0000256" key="10">
    <source>
        <dbReference type="ARBA" id="ARBA00023235"/>
    </source>
</evidence>
<evidence type="ECO:0000256" key="11">
    <source>
        <dbReference type="ARBA" id="ARBA00034617"/>
    </source>
</evidence>
<evidence type="ECO:0000256" key="14">
    <source>
        <dbReference type="PROSITE-ProRule" id="PRU00560"/>
    </source>
</evidence>
<feature type="binding site" evidence="14">
    <location>
        <begin position="39"/>
        <end position="46"/>
    </location>
    <ligand>
        <name>ATP</name>
        <dbReference type="ChEBI" id="CHEBI:30616"/>
    </ligand>
</feature>
<evidence type="ECO:0000256" key="12">
    <source>
        <dbReference type="ARBA" id="ARBA00048988"/>
    </source>
</evidence>
<dbReference type="InterPro" id="IPR011604">
    <property type="entry name" value="PDDEXK-like_dom_sf"/>
</dbReference>
<sequence length="1337" mass="146116">MPAAVNASVASAPKPAGSRWTDDQWAAVSARGGDVLVAAAAGSGKTAVLVERIIRMISEDADVDQLLVATFTKAAAAEMKERIRAALEAALEREPDSEHLRRQLALLGRASITTLHSFCLDVIRRYYPMIGLDPGFRVANETEGELLRLEVLDELFEERYAASDKDGGRFLELADRYGGEKSDEPLYRLVQELHGFSRSQPWPDDWLRGMAAAFRVQEPSELEATPWLSALAADLRLSLDGASAALSEALELAGAPGGPAAYADTLRDDLLLVSSVRESVLTRPWDEWRDAWQLAGSFGRLKAARASDEADPLLQERAKELRAEAKGIVEELGKELFSRPAADYVRELRELAPLLETLAELVVEFDRRYRVAKRRKGLLDFGDLEHDCLAILRGEGSSPERAVPSAAALDYRRQFREVLLDEYQDTNRVQEAIVELLTGTPADPPEQKGGRRFMVGDVKQSIYRFRLAEPDLFLAKYRRFGRGDADEGRRIDLARNFRSRSEVVDGVNAVFRALMRESVAEMDYDRSAELVLGASYPEPEPRDAFAVELALIDRERGAAASEAHAAGEGADGAEAGQREEAADLQTAQLEARYIARRLLDLHAEGYGVHDGRGGTRPMAWRDVVILLRATKSWAPVLMEELQAAGIPAYAELGSGYFDAVEVDVMLSALRVADNPFQDIPLAGILRSPMFGLTAEELALIRIVGGPGPYYEAVVRTADHLLAPQELRAKLSAFLGSLDEWRDAARQGSLADLIWRIYSETGYYDWAGGLPAGAQRQANLRALHERARQFEAGTARGLFRFLRFMDRMRENGGDLGTAGALGEGEDVVRIMSIHKSKGLEFPVVFVAGLGKKFNQQDVSSPFLLHKDLGFGPKFVDPELRLSYPTLPCLAIRRRMRMEMQAEELRVLYVALTRPKEKLVLVGTVDDAVRQVERWNSSVGADGGLSDYRIAAARRFLDWLGPLAGFASISGELQQASHAALSAPAGQSEETAKPGPSADPAPAAFPDAAARREASFSSWKTGILPYYVLGGQAAAGAEPAAAPDRTAERQAALHAVPLQPGGWEREVERRLSWRYPHAEASRVAAKTSVTELKRLRGDAARGEDAVPMDSGPFVEPGGSLTARSGSAGAPSGAVPAAAPPPSASLGEEAALRLRRPKFMEQRGMTAADKGTAVHALLQHVPLDAPLPERAVEDTLARLVLKRILTEEQAESADVEAAKAFFAGPLGKRLLAADRVWRELPFSCLMPAREAFPDAGLEAAGEPVLLQGVIDCLFEEAGRLVLCDFKSDRVPSGQFERAASRHRFQLGLYRRAVEQALGRRVAEVQVYFLRGGQAVRLELD</sequence>
<dbReference type="InterPro" id="IPR014017">
    <property type="entry name" value="DNA_helicase_UvrD-like_C"/>
</dbReference>
<dbReference type="InterPro" id="IPR027417">
    <property type="entry name" value="P-loop_NTPase"/>
</dbReference>
<keyword evidence="5 13" id="KW-0347">Helicase</keyword>
<reference evidence="18 19" key="1">
    <citation type="submission" date="2020-04" db="EMBL/GenBank/DDBJ databases">
        <title>Novel Paenibacillus strain UniB2 isolated from commercial digestive syrup.</title>
        <authorList>
            <person name="Thorat V."/>
            <person name="Kirdat K."/>
            <person name="Tiwarekar B."/>
            <person name="Yadav A."/>
        </authorList>
    </citation>
    <scope>NUCLEOTIDE SEQUENCE [LARGE SCALE GENOMIC DNA]</scope>
    <source>
        <strain evidence="18 19">UniB2</strain>
    </source>
</reference>
<dbReference type="EC" id="3.1.-.-" evidence="13"/>
<dbReference type="Gene3D" id="3.40.50.300">
    <property type="entry name" value="P-loop containing nucleotide triphosphate hydrolases"/>
    <property type="match status" value="4"/>
</dbReference>
<evidence type="ECO:0000256" key="2">
    <source>
        <dbReference type="ARBA" id="ARBA00022741"/>
    </source>
</evidence>
<dbReference type="InterPro" id="IPR014152">
    <property type="entry name" value="AddA"/>
</dbReference>
<feature type="region of interest" description="Disordered" evidence="15">
    <location>
        <begin position="978"/>
        <end position="1005"/>
    </location>
</feature>
<keyword evidence="3 13" id="KW-0227">DNA damage</keyword>
<dbReference type="Pfam" id="PF12705">
    <property type="entry name" value="PDDEXK_1"/>
    <property type="match status" value="1"/>
</dbReference>
<dbReference type="GO" id="GO:0008408">
    <property type="term" value="F:3'-5' exonuclease activity"/>
    <property type="evidence" value="ECO:0007669"/>
    <property type="project" value="UniProtKB-UniRule"/>
</dbReference>
<keyword evidence="8 13" id="KW-0238">DNA-binding</keyword>
<accession>A0A6H2H4M6</accession>
<dbReference type="GO" id="GO:0003690">
    <property type="term" value="F:double-stranded DNA binding"/>
    <property type="evidence" value="ECO:0007669"/>
    <property type="project" value="UniProtKB-UniRule"/>
</dbReference>
<dbReference type="EMBL" id="CP051428">
    <property type="protein sequence ID" value="QJC54376.1"/>
    <property type="molecule type" value="Genomic_DNA"/>
</dbReference>
<organism evidence="18 19">
    <name type="scientific">Paenibacillus albicereus</name>
    <dbReference type="NCBI Taxonomy" id="2726185"/>
    <lineage>
        <taxon>Bacteria</taxon>
        <taxon>Bacillati</taxon>
        <taxon>Bacillota</taxon>
        <taxon>Bacilli</taxon>
        <taxon>Bacillales</taxon>
        <taxon>Paenibacillaceae</taxon>
        <taxon>Paenibacillus</taxon>
    </lineage>
</organism>
<proteinExistence type="inferred from homology"/>
<evidence type="ECO:0000313" key="19">
    <source>
        <dbReference type="Proteomes" id="UP000502136"/>
    </source>
</evidence>
<evidence type="ECO:0000256" key="7">
    <source>
        <dbReference type="ARBA" id="ARBA00022840"/>
    </source>
</evidence>
<keyword evidence="2 13" id="KW-0547">Nucleotide-binding</keyword>
<dbReference type="GO" id="GO:0000724">
    <property type="term" value="P:double-strand break repair via homologous recombination"/>
    <property type="evidence" value="ECO:0007669"/>
    <property type="project" value="UniProtKB-UniRule"/>
</dbReference>
<keyword evidence="7 13" id="KW-0067">ATP-binding</keyword>
<dbReference type="InterPro" id="IPR038726">
    <property type="entry name" value="PDDEXK_AddAB-type"/>
</dbReference>
<dbReference type="HAMAP" id="MF_01451">
    <property type="entry name" value="AddA"/>
    <property type="match status" value="1"/>
</dbReference>
<dbReference type="SUPFAM" id="SSF52540">
    <property type="entry name" value="P-loop containing nucleoside triphosphate hydrolases"/>
    <property type="match status" value="1"/>
</dbReference>
<feature type="domain" description="UvrD-like helicase C-terminal" evidence="17">
    <location>
        <begin position="542"/>
        <end position="837"/>
    </location>
</feature>
<dbReference type="GO" id="GO:0005829">
    <property type="term" value="C:cytosol"/>
    <property type="evidence" value="ECO:0007669"/>
    <property type="project" value="TreeGrafter"/>
</dbReference>